<accession>W9WAT4</accession>
<dbReference type="AlphaFoldDB" id="W9WAT4"/>
<feature type="region of interest" description="Disordered" evidence="1">
    <location>
        <begin position="38"/>
        <end position="85"/>
    </location>
</feature>
<feature type="region of interest" description="Disordered" evidence="1">
    <location>
        <begin position="481"/>
        <end position="520"/>
    </location>
</feature>
<dbReference type="STRING" id="1182544.W9WAT4"/>
<dbReference type="HOGENOM" id="CLU_523728_0_0_1"/>
<protein>
    <submittedName>
        <fullName evidence="2">Uncharacterized protein</fullName>
    </submittedName>
</protein>
<evidence type="ECO:0000256" key="1">
    <source>
        <dbReference type="SAM" id="MobiDB-lite"/>
    </source>
</evidence>
<sequence length="520" mass="57952">MEVVGGEDLIVLTGQWCYAAIHARLLKGNTIMRYEPPSPGWIPTSPSYPPDYDWDSSEPRHSSDDEQRHEQDNGSGSPGDNRSDDSLVIYEDDVQHGGLDTRHNGGGFLGDNRSEDSLVIYEDDQEVGGLAAGHNGDEPGHDDYRSQDENATPSPPGEDDCTVESLFGDQEVGFATAIGRFDIHSFVLVQQEFDSLDQGGVDSTTRGRDVGNLLAGLESTAEGINRLRGEYLAALKGKQKPHLEMIPQEEIRSKSCTRAHPATHRLCKRAFQDVRFHHGRVLQFFDYTHPRTLLSFRYAFNAFIVAFRELLLLLREYHRSLVGPRSDNGDERGNDNSQPPSPRRSSSNFSVVTPPISKVGYVENLVQKNVQKPYEKVKKASPVPRPNPLPARKDYENMFVPELCHELEQNRGVEDIKGALGKRNPVKKDYIDKLMALDKEGIVGRGATECYRNITGNWNARGTPKNWNIKTALKGYYERLAREKEAMPSPRSRQSTSPRGTSGSKSVTGSSGPVHRGPFH</sequence>
<reference evidence="2 3" key="1">
    <citation type="submission" date="2013-03" db="EMBL/GenBank/DDBJ databases">
        <title>The Genome Sequence of Cladophialophora yegresii CBS 114405.</title>
        <authorList>
            <consortium name="The Broad Institute Genomics Platform"/>
            <person name="Cuomo C."/>
            <person name="de Hoog S."/>
            <person name="Gorbushina A."/>
            <person name="Walker B."/>
            <person name="Young S.K."/>
            <person name="Zeng Q."/>
            <person name="Gargeya S."/>
            <person name="Fitzgerald M."/>
            <person name="Haas B."/>
            <person name="Abouelleil A."/>
            <person name="Allen A.W."/>
            <person name="Alvarado L."/>
            <person name="Arachchi H.M."/>
            <person name="Berlin A.M."/>
            <person name="Chapman S.B."/>
            <person name="Gainer-Dewar J."/>
            <person name="Goldberg J."/>
            <person name="Griggs A."/>
            <person name="Gujja S."/>
            <person name="Hansen M."/>
            <person name="Howarth C."/>
            <person name="Imamovic A."/>
            <person name="Ireland A."/>
            <person name="Larimer J."/>
            <person name="McCowan C."/>
            <person name="Murphy C."/>
            <person name="Pearson M."/>
            <person name="Poon T.W."/>
            <person name="Priest M."/>
            <person name="Roberts A."/>
            <person name="Saif S."/>
            <person name="Shea T."/>
            <person name="Sisk P."/>
            <person name="Sykes S."/>
            <person name="Wortman J."/>
            <person name="Nusbaum C."/>
            <person name="Birren B."/>
        </authorList>
    </citation>
    <scope>NUCLEOTIDE SEQUENCE [LARGE SCALE GENOMIC DNA]</scope>
    <source>
        <strain evidence="2 3">CBS 114405</strain>
    </source>
</reference>
<feature type="compositionally biased region" description="Basic and acidic residues" evidence="1">
    <location>
        <begin position="135"/>
        <end position="148"/>
    </location>
</feature>
<dbReference type="RefSeq" id="XP_007753615.1">
    <property type="nucleotide sequence ID" value="XM_007755425.1"/>
</dbReference>
<dbReference type="EMBL" id="AMGW01000001">
    <property type="protein sequence ID" value="EXJ65048.1"/>
    <property type="molecule type" value="Genomic_DNA"/>
</dbReference>
<evidence type="ECO:0000313" key="3">
    <source>
        <dbReference type="Proteomes" id="UP000019473"/>
    </source>
</evidence>
<feature type="region of interest" description="Disordered" evidence="1">
    <location>
        <begin position="129"/>
        <end position="161"/>
    </location>
</feature>
<feature type="compositionally biased region" description="Low complexity" evidence="1">
    <location>
        <begin position="488"/>
        <end position="512"/>
    </location>
</feature>
<evidence type="ECO:0000313" key="2">
    <source>
        <dbReference type="EMBL" id="EXJ65048.1"/>
    </source>
</evidence>
<name>W9WAT4_9EURO</name>
<proteinExistence type="predicted"/>
<dbReference type="VEuPathDB" id="FungiDB:A1O7_01387"/>
<feature type="region of interest" description="Disordered" evidence="1">
    <location>
        <begin position="323"/>
        <end position="351"/>
    </location>
</feature>
<organism evidence="2 3">
    <name type="scientific">Cladophialophora yegresii CBS 114405</name>
    <dbReference type="NCBI Taxonomy" id="1182544"/>
    <lineage>
        <taxon>Eukaryota</taxon>
        <taxon>Fungi</taxon>
        <taxon>Dikarya</taxon>
        <taxon>Ascomycota</taxon>
        <taxon>Pezizomycotina</taxon>
        <taxon>Eurotiomycetes</taxon>
        <taxon>Chaetothyriomycetidae</taxon>
        <taxon>Chaetothyriales</taxon>
        <taxon>Herpotrichiellaceae</taxon>
        <taxon>Cladophialophora</taxon>
    </lineage>
</organism>
<feature type="compositionally biased region" description="Basic and acidic residues" evidence="1">
    <location>
        <begin position="57"/>
        <end position="72"/>
    </location>
</feature>
<dbReference type="GeneID" id="19176000"/>
<comment type="caution">
    <text evidence="2">The sequence shown here is derived from an EMBL/GenBank/DDBJ whole genome shotgun (WGS) entry which is preliminary data.</text>
</comment>
<dbReference type="OrthoDB" id="4156635at2759"/>
<gene>
    <name evidence="2" type="ORF">A1O7_01387</name>
</gene>
<dbReference type="Proteomes" id="UP000019473">
    <property type="component" value="Unassembled WGS sequence"/>
</dbReference>
<keyword evidence="3" id="KW-1185">Reference proteome</keyword>